<evidence type="ECO:0000259" key="5">
    <source>
        <dbReference type="Pfam" id="PF00496"/>
    </source>
</evidence>
<dbReference type="InterPro" id="IPR030678">
    <property type="entry name" value="Peptide/Ni-bd"/>
</dbReference>
<dbReference type="Gene3D" id="3.40.190.10">
    <property type="entry name" value="Periplasmic binding protein-like II"/>
    <property type="match status" value="1"/>
</dbReference>
<dbReference type="GO" id="GO:0015833">
    <property type="term" value="P:peptide transport"/>
    <property type="evidence" value="ECO:0007669"/>
    <property type="project" value="TreeGrafter"/>
</dbReference>
<evidence type="ECO:0000256" key="3">
    <source>
        <dbReference type="ARBA" id="ARBA00022729"/>
    </source>
</evidence>
<sequence>MQRVSRNPDGVEGRHTLRPRRMKMAKKTLRSLGTERSMSLAVLPLRQRLNRRRLLGLSMAAVGTALVSPLIGACRGAGEAPTATTAPSGPATTPAPASPAAAETPAVAETARYGGELVIANEQNPVSLDPHFVRDVGSSRAMFYMYDPLIKVNQDLDLEPWLAEQWEVTEDGMEYTLYLRKDVTFHDDTPFNAEAVKFNLERQWDDQTNTRYIDDFKRYVESIDVVDEYTVRITLKELFVIFPRELLAFGSGHMISPSAAQKLGQDFAQQPIGTGPFKFHEFVQDSHLLMVRNDAYWGGKPFLDSLRVRIIPEQNVQMVELEAGNVHVSFSVQAKDVKRLQDTGITVINQPVPTASWISFNLAKGPTRELAVRQAIALSVDREAIVREVLLGYGQVSRGGSPKGWPRYHEDIPIDPYDPEQAKRILDEAGWVVEPDGVRVRNGERLKVNILSTQLERGVSYGLMNQIIQQAVEKIGIETELRTLEWGAYLDEFRAGEWWHVTFHAQNANAKDLVGAAIDPDAYWNVNQLGKVTEGELVQVAEQVREIYRKMNQELDPQKRVDLWKEIQLLIQEHQLISWLIHWDFLVGVRPEVKDLVVKPVYSDTLYNVHRTWLEQS</sequence>
<feature type="region of interest" description="Disordered" evidence="4">
    <location>
        <begin position="77"/>
        <end position="102"/>
    </location>
</feature>
<dbReference type="EMBL" id="DSIY01000035">
    <property type="protein sequence ID" value="HEG90118.1"/>
    <property type="molecule type" value="Genomic_DNA"/>
</dbReference>
<dbReference type="GO" id="GO:1904680">
    <property type="term" value="F:peptide transmembrane transporter activity"/>
    <property type="evidence" value="ECO:0007669"/>
    <property type="project" value="TreeGrafter"/>
</dbReference>
<dbReference type="GO" id="GO:0043190">
    <property type="term" value="C:ATP-binding cassette (ABC) transporter complex"/>
    <property type="evidence" value="ECO:0007669"/>
    <property type="project" value="InterPro"/>
</dbReference>
<name>A0A831T969_9BACT</name>
<gene>
    <name evidence="6" type="ORF">ENP34_01525</name>
</gene>
<dbReference type="PANTHER" id="PTHR30290">
    <property type="entry name" value="PERIPLASMIC BINDING COMPONENT OF ABC TRANSPORTER"/>
    <property type="match status" value="1"/>
</dbReference>
<dbReference type="InterPro" id="IPR000914">
    <property type="entry name" value="SBP_5_dom"/>
</dbReference>
<protein>
    <submittedName>
        <fullName evidence="6">ABC transporter substrate-binding protein</fullName>
    </submittedName>
</protein>
<feature type="region of interest" description="Disordered" evidence="4">
    <location>
        <begin position="1"/>
        <end position="20"/>
    </location>
</feature>
<feature type="domain" description="Solute-binding protein family 5" evidence="5">
    <location>
        <begin position="158"/>
        <end position="498"/>
    </location>
</feature>
<comment type="similarity">
    <text evidence="1">Belongs to the bacterial solute-binding protein 5 family.</text>
</comment>
<evidence type="ECO:0000256" key="4">
    <source>
        <dbReference type="SAM" id="MobiDB-lite"/>
    </source>
</evidence>
<dbReference type="PIRSF" id="PIRSF002741">
    <property type="entry name" value="MppA"/>
    <property type="match status" value="1"/>
</dbReference>
<comment type="caution">
    <text evidence="6">The sequence shown here is derived from an EMBL/GenBank/DDBJ whole genome shotgun (WGS) entry which is preliminary data.</text>
</comment>
<evidence type="ECO:0000256" key="1">
    <source>
        <dbReference type="ARBA" id="ARBA00005695"/>
    </source>
</evidence>
<dbReference type="CDD" id="cd00995">
    <property type="entry name" value="PBP2_NikA_DppA_OppA_like"/>
    <property type="match status" value="1"/>
</dbReference>
<keyword evidence="3" id="KW-0732">Signal</keyword>
<reference evidence="6" key="1">
    <citation type="journal article" date="2020" name="mSystems">
        <title>Genome- and Community-Level Interaction Insights into Carbon Utilization and Element Cycling Functions of Hydrothermarchaeota in Hydrothermal Sediment.</title>
        <authorList>
            <person name="Zhou Z."/>
            <person name="Liu Y."/>
            <person name="Xu W."/>
            <person name="Pan J."/>
            <person name="Luo Z.H."/>
            <person name="Li M."/>
        </authorList>
    </citation>
    <scope>NUCLEOTIDE SEQUENCE [LARGE SCALE GENOMIC DNA]</scope>
    <source>
        <strain evidence="6">SpSt-210</strain>
    </source>
</reference>
<keyword evidence="2" id="KW-0813">Transport</keyword>
<proteinExistence type="inferred from homology"/>
<dbReference type="InterPro" id="IPR039424">
    <property type="entry name" value="SBP_5"/>
</dbReference>
<dbReference type="SUPFAM" id="SSF53850">
    <property type="entry name" value="Periplasmic binding protein-like II"/>
    <property type="match status" value="1"/>
</dbReference>
<evidence type="ECO:0000256" key="2">
    <source>
        <dbReference type="ARBA" id="ARBA00022448"/>
    </source>
</evidence>
<organism evidence="6">
    <name type="scientific">Thermorudis peleae</name>
    <dbReference type="NCBI Taxonomy" id="1382356"/>
    <lineage>
        <taxon>Bacteria</taxon>
        <taxon>Pseudomonadati</taxon>
        <taxon>Thermomicrobiota</taxon>
        <taxon>Thermomicrobia</taxon>
        <taxon>Thermomicrobia incertae sedis</taxon>
        <taxon>Thermorudis</taxon>
    </lineage>
</organism>
<accession>A0A831T969</accession>
<dbReference type="Pfam" id="PF00496">
    <property type="entry name" value="SBP_bac_5"/>
    <property type="match status" value="1"/>
</dbReference>
<dbReference type="GO" id="GO:0030288">
    <property type="term" value="C:outer membrane-bounded periplasmic space"/>
    <property type="evidence" value="ECO:0007669"/>
    <property type="project" value="UniProtKB-ARBA"/>
</dbReference>
<evidence type="ECO:0000313" key="6">
    <source>
        <dbReference type="EMBL" id="HEG90118.1"/>
    </source>
</evidence>
<dbReference type="AlphaFoldDB" id="A0A831T969"/>
<dbReference type="Gene3D" id="3.10.105.10">
    <property type="entry name" value="Dipeptide-binding Protein, Domain 3"/>
    <property type="match status" value="1"/>
</dbReference>
<dbReference type="PANTHER" id="PTHR30290:SF9">
    <property type="entry name" value="OLIGOPEPTIDE-BINDING PROTEIN APPA"/>
    <property type="match status" value="1"/>
</dbReference>